<sequence length="489" mass="55523">MNKIFFNLFAILAGALLALAFAPANWFPIAFISPAILLSIWERYTPLQSLWRGWLFGLGFFGIGTSWIYVSIHKFGNANVPLAVLITILFIFILSVFIAIQGFSFSLLFRRKSMVTTSLFAFPAWWVIWEWLRSELFTGFPWLFLGYSQIHFPLKGFAPLIGVYGVSLIVALISGCLYLLFFYKEIKIKILSVLVIVILLLMGGSLTTRQWTHPQKKILQVSIVQGNIYQTIKWDINCLFSILHTYYAETSKHWQSDIIVWPEAGIPIYSQQIPSFMDSLNKKAKENQTALIAGIPIYHEKTQQVFNGLTVLGEGHGLYLKRHLVPFGEYLPLTRLFSSVIKYFNIPMSDLSSGPWNQPAIYAKNISFAPFICYEIAYPFEVLNSMEGKAFIVVVSDDSWFNDTIASAQQLQITQMRALETGRYLIYSTNTGITAIIDPSGKIHQSVPQNKLIVLTGQITPMSGKTPLMKWNYYPILGIVIIFLLLELI</sequence>
<organism evidence="11 12">
    <name type="scientific">Candidatus Coxiella mudrowiae</name>
    <dbReference type="NCBI Taxonomy" id="2054173"/>
    <lineage>
        <taxon>Bacteria</taxon>
        <taxon>Pseudomonadati</taxon>
        <taxon>Pseudomonadota</taxon>
        <taxon>Gammaproteobacteria</taxon>
        <taxon>Legionellales</taxon>
        <taxon>Coxiellaceae</taxon>
        <taxon>Coxiella</taxon>
    </lineage>
</organism>
<dbReference type="NCBIfam" id="TIGR00546">
    <property type="entry name" value="lnt"/>
    <property type="match status" value="1"/>
</dbReference>
<evidence type="ECO:0000256" key="9">
    <source>
        <dbReference type="HAMAP-Rule" id="MF_01148"/>
    </source>
</evidence>
<accession>A0ABM5UUD0</accession>
<name>A0ABM5UUD0_9COXI</name>
<keyword evidence="12" id="KW-1185">Reference proteome</keyword>
<dbReference type="HAMAP" id="MF_01148">
    <property type="entry name" value="Lnt"/>
    <property type="match status" value="1"/>
</dbReference>
<gene>
    <name evidence="9 11" type="primary">lnt</name>
    <name evidence="11" type="ORF">CleRT_07770</name>
</gene>
<dbReference type="Proteomes" id="UP000063965">
    <property type="component" value="Chromosome"/>
</dbReference>
<keyword evidence="4 9" id="KW-0808">Transferase</keyword>
<feature type="domain" description="CN hydrolase" evidence="10">
    <location>
        <begin position="224"/>
        <end position="461"/>
    </location>
</feature>
<dbReference type="EMBL" id="CP011126">
    <property type="protein sequence ID" value="AKQ33589.1"/>
    <property type="molecule type" value="Genomic_DNA"/>
</dbReference>
<comment type="similarity">
    <text evidence="2 9">Belongs to the CN hydrolase family. Apolipoprotein N-acyltransferase subfamily.</text>
</comment>
<evidence type="ECO:0000256" key="1">
    <source>
        <dbReference type="ARBA" id="ARBA00004651"/>
    </source>
</evidence>
<evidence type="ECO:0000256" key="3">
    <source>
        <dbReference type="ARBA" id="ARBA00022475"/>
    </source>
</evidence>
<dbReference type="InterPro" id="IPR045378">
    <property type="entry name" value="LNT_N"/>
</dbReference>
<dbReference type="PANTHER" id="PTHR38686:SF1">
    <property type="entry name" value="APOLIPOPROTEIN N-ACYLTRANSFERASE"/>
    <property type="match status" value="1"/>
</dbReference>
<feature type="transmembrane region" description="Helical" evidence="9">
    <location>
        <begin position="188"/>
        <end position="207"/>
    </location>
</feature>
<dbReference type="InterPro" id="IPR036526">
    <property type="entry name" value="C-N_Hydrolase_sf"/>
</dbReference>
<feature type="transmembrane region" description="Helical" evidence="9">
    <location>
        <begin position="157"/>
        <end position="182"/>
    </location>
</feature>
<feature type="transmembrane region" description="Helical" evidence="9">
    <location>
        <begin position="471"/>
        <end position="488"/>
    </location>
</feature>
<keyword evidence="3 9" id="KW-1003">Cell membrane</keyword>
<feature type="transmembrane region" description="Helical" evidence="9">
    <location>
        <begin position="53"/>
        <end position="70"/>
    </location>
</feature>
<dbReference type="Pfam" id="PF00795">
    <property type="entry name" value="CN_hydrolase"/>
    <property type="match status" value="1"/>
</dbReference>
<comment type="catalytic activity">
    <reaction evidence="9">
        <text>N-terminal S-1,2-diacyl-sn-glyceryl-L-cysteinyl-[lipoprotein] + a glycerophospholipid = N-acyl-S-1,2-diacyl-sn-glyceryl-L-cysteinyl-[lipoprotein] + a 2-acyl-sn-glycero-3-phospholipid + H(+)</text>
        <dbReference type="Rhea" id="RHEA:48228"/>
        <dbReference type="Rhea" id="RHEA-COMP:14681"/>
        <dbReference type="Rhea" id="RHEA-COMP:14684"/>
        <dbReference type="ChEBI" id="CHEBI:15378"/>
        <dbReference type="ChEBI" id="CHEBI:136912"/>
        <dbReference type="ChEBI" id="CHEBI:140656"/>
        <dbReference type="ChEBI" id="CHEBI:140657"/>
        <dbReference type="ChEBI" id="CHEBI:140660"/>
        <dbReference type="EC" id="2.3.1.269"/>
    </reaction>
</comment>
<comment type="subcellular location">
    <subcellularLocation>
        <location evidence="1 9">Cell membrane</location>
        <topology evidence="1 9">Multi-pass membrane protein</topology>
    </subcellularLocation>
</comment>
<comment type="function">
    <text evidence="9">Catalyzes the phospholipid dependent N-acylation of the N-terminal cysteine of apolipoprotein, the last step in lipoprotein maturation.</text>
</comment>
<evidence type="ECO:0000256" key="5">
    <source>
        <dbReference type="ARBA" id="ARBA00022692"/>
    </source>
</evidence>
<dbReference type="EC" id="2.3.1.269" evidence="9"/>
<evidence type="ECO:0000313" key="11">
    <source>
        <dbReference type="EMBL" id="AKQ33589.1"/>
    </source>
</evidence>
<comment type="pathway">
    <text evidence="9">Protein modification; lipoprotein biosynthesis (N-acyl transfer).</text>
</comment>
<dbReference type="SUPFAM" id="SSF56317">
    <property type="entry name" value="Carbon-nitrogen hydrolase"/>
    <property type="match status" value="1"/>
</dbReference>
<keyword evidence="7 9" id="KW-0472">Membrane</keyword>
<evidence type="ECO:0000259" key="10">
    <source>
        <dbReference type="PROSITE" id="PS50263"/>
    </source>
</evidence>
<reference evidence="11 12" key="1">
    <citation type="journal article" date="2015" name="Genome Biol. Evol.">
        <title>Distinctive Genome Reduction Rates Revealed by Genomic Analyses of Two Coxiella-Like Endosymbionts in Ticks.</title>
        <authorList>
            <person name="Gottlieb Y."/>
            <person name="Lalzar I."/>
            <person name="Klasson L."/>
        </authorList>
    </citation>
    <scope>NUCLEOTIDE SEQUENCE [LARGE SCALE GENOMIC DNA]</scope>
    <source>
        <strain evidence="11 12">CRt</strain>
    </source>
</reference>
<keyword evidence="6 9" id="KW-1133">Transmembrane helix</keyword>
<dbReference type="Gene3D" id="3.60.110.10">
    <property type="entry name" value="Carbon-nitrogen hydrolase"/>
    <property type="match status" value="1"/>
</dbReference>
<evidence type="ECO:0000313" key="12">
    <source>
        <dbReference type="Proteomes" id="UP000063965"/>
    </source>
</evidence>
<comment type="caution">
    <text evidence="9">Lacks conserved residue(s) required for the propagation of feature annotation.</text>
</comment>
<protein>
    <recommendedName>
        <fullName evidence="9">Apolipoprotein N-acyltransferase</fullName>
        <shortName evidence="9">ALP N-acyltransferase</shortName>
        <ecNumber evidence="9">2.3.1.269</ecNumber>
    </recommendedName>
</protein>
<feature type="transmembrane region" description="Helical" evidence="9">
    <location>
        <begin position="82"/>
        <end position="104"/>
    </location>
</feature>
<dbReference type="InterPro" id="IPR003010">
    <property type="entry name" value="C-N_Hydrolase"/>
</dbReference>
<dbReference type="InterPro" id="IPR004563">
    <property type="entry name" value="Apolipo_AcylTrfase"/>
</dbReference>
<dbReference type="PANTHER" id="PTHR38686">
    <property type="entry name" value="APOLIPOPROTEIN N-ACYLTRANSFERASE"/>
    <property type="match status" value="1"/>
</dbReference>
<evidence type="ECO:0000256" key="2">
    <source>
        <dbReference type="ARBA" id="ARBA00010065"/>
    </source>
</evidence>
<dbReference type="CDD" id="cd07571">
    <property type="entry name" value="ALP_N-acyl_transferase"/>
    <property type="match status" value="1"/>
</dbReference>
<evidence type="ECO:0000256" key="6">
    <source>
        <dbReference type="ARBA" id="ARBA00022989"/>
    </source>
</evidence>
<evidence type="ECO:0000256" key="4">
    <source>
        <dbReference type="ARBA" id="ARBA00022679"/>
    </source>
</evidence>
<evidence type="ECO:0000256" key="8">
    <source>
        <dbReference type="ARBA" id="ARBA00023315"/>
    </source>
</evidence>
<keyword evidence="5 9" id="KW-0812">Transmembrane</keyword>
<dbReference type="PROSITE" id="PS50263">
    <property type="entry name" value="CN_HYDROLASE"/>
    <property type="match status" value="1"/>
</dbReference>
<evidence type="ECO:0000256" key="7">
    <source>
        <dbReference type="ARBA" id="ARBA00023136"/>
    </source>
</evidence>
<dbReference type="RefSeq" id="WP_048875188.1">
    <property type="nucleotide sequence ID" value="NZ_CP011126.1"/>
</dbReference>
<dbReference type="Pfam" id="PF20154">
    <property type="entry name" value="LNT_N"/>
    <property type="match status" value="1"/>
</dbReference>
<keyword evidence="8 9" id="KW-0012">Acyltransferase</keyword>
<proteinExistence type="inferred from homology"/>